<evidence type="ECO:0000313" key="3">
    <source>
        <dbReference type="EMBL" id="NME70601.1"/>
    </source>
</evidence>
<dbReference type="SUPFAM" id="SSF69593">
    <property type="entry name" value="Glycerol-3-phosphate (1)-acyltransferase"/>
    <property type="match status" value="1"/>
</dbReference>
<sequence>MGNLLYNVIRFFAKYVYLKLVFYKVEKTGWEKIPKDAPILFAVTHPLMYIDALVLGCSYNKPLYFITKSTVFKGKFNKWLFKKLNMIPVVRKQDVPKGQPFSNKDMFKHCIDTLTNGGDILIFSEGTSIWERKLRGLKSGTARIALETEVANQFQLNVHIVPVALNYTHIGSVFPSVSIEIGDPIKANDYKEDYESNSGKTAQEITKKIEEEILKSYFTLPNLEAEASLVQSVTMYTESTPFKRKQSLRDYFHYLNKGLDFLEELSESQLNTIRGKIENYDALLKKEKIKDESFWNNGKSHQSFFSLLLRSIVVLFMIPLHLVNWVLNKIPYKIAKTIALKSSKEMEVWGANLIALCGIIFPIFYFAYLFLAHSLLGGFPWYYFLIVLIFPFFTYASYFFNNYLNFLISDWRVLLMSKRNKTVYQSIKAERKTIIEAIDIIINNHGKEA</sequence>
<dbReference type="GO" id="GO:0004366">
    <property type="term" value="F:glycerol-3-phosphate O-acyltransferase activity"/>
    <property type="evidence" value="ECO:0007669"/>
    <property type="project" value="TreeGrafter"/>
</dbReference>
<dbReference type="InterPro" id="IPR002123">
    <property type="entry name" value="Plipid/glycerol_acylTrfase"/>
</dbReference>
<reference evidence="3 4" key="1">
    <citation type="submission" date="2020-04" db="EMBL/GenBank/DDBJ databases">
        <title>Flammeovirga sp. SR4, a novel species isolated from seawater.</title>
        <authorList>
            <person name="Wang X."/>
        </authorList>
    </citation>
    <scope>NUCLEOTIDE SEQUENCE [LARGE SCALE GENOMIC DNA]</scope>
    <source>
        <strain evidence="3 4">ATCC 23126</strain>
    </source>
</reference>
<dbReference type="Proteomes" id="UP000576082">
    <property type="component" value="Unassembled WGS sequence"/>
</dbReference>
<accession>A0A7X9XBC8</accession>
<evidence type="ECO:0000256" key="1">
    <source>
        <dbReference type="SAM" id="Phobius"/>
    </source>
</evidence>
<evidence type="ECO:0000313" key="4">
    <source>
        <dbReference type="Proteomes" id="UP000576082"/>
    </source>
</evidence>
<feature type="transmembrane region" description="Helical" evidence="1">
    <location>
        <begin position="348"/>
        <end position="369"/>
    </location>
</feature>
<comment type="caution">
    <text evidence="3">The sequence shown here is derived from an EMBL/GenBank/DDBJ whole genome shotgun (WGS) entry which is preliminary data.</text>
</comment>
<dbReference type="InterPro" id="IPR052744">
    <property type="entry name" value="GPAT/DAPAT"/>
</dbReference>
<gene>
    <name evidence="3" type="ORF">HHU12_21675</name>
</gene>
<protein>
    <recommendedName>
        <fullName evidence="2">Phospholipid/glycerol acyltransferase domain-containing protein</fullName>
    </recommendedName>
</protein>
<dbReference type="GO" id="GO:0008654">
    <property type="term" value="P:phospholipid biosynthetic process"/>
    <property type="evidence" value="ECO:0007669"/>
    <property type="project" value="TreeGrafter"/>
</dbReference>
<dbReference type="PANTHER" id="PTHR31605">
    <property type="entry name" value="GLYCEROL-3-PHOSPHATE O-ACYLTRANSFERASE 1"/>
    <property type="match status" value="1"/>
</dbReference>
<keyword evidence="4" id="KW-1185">Reference proteome</keyword>
<name>A0A7X9XBC8_9BACT</name>
<dbReference type="Pfam" id="PF01553">
    <property type="entry name" value="Acyltransferase"/>
    <property type="match status" value="1"/>
</dbReference>
<dbReference type="SMART" id="SM00563">
    <property type="entry name" value="PlsC"/>
    <property type="match status" value="1"/>
</dbReference>
<keyword evidence="1" id="KW-0472">Membrane</keyword>
<feature type="domain" description="Phospholipid/glycerol acyltransferase" evidence="2">
    <location>
        <begin position="39"/>
        <end position="168"/>
    </location>
</feature>
<organism evidence="3 4">
    <name type="scientific">Flammeovirga aprica JL-4</name>
    <dbReference type="NCBI Taxonomy" id="694437"/>
    <lineage>
        <taxon>Bacteria</taxon>
        <taxon>Pseudomonadati</taxon>
        <taxon>Bacteroidota</taxon>
        <taxon>Cytophagia</taxon>
        <taxon>Cytophagales</taxon>
        <taxon>Flammeovirgaceae</taxon>
        <taxon>Flammeovirga</taxon>
    </lineage>
</organism>
<evidence type="ECO:0000259" key="2">
    <source>
        <dbReference type="SMART" id="SM00563"/>
    </source>
</evidence>
<dbReference type="RefSeq" id="WP_169658833.1">
    <property type="nucleotide sequence ID" value="NZ_JABANE010000068.1"/>
</dbReference>
<proteinExistence type="predicted"/>
<dbReference type="EMBL" id="JABANE010000068">
    <property type="protein sequence ID" value="NME70601.1"/>
    <property type="molecule type" value="Genomic_DNA"/>
</dbReference>
<feature type="transmembrane region" description="Helical" evidence="1">
    <location>
        <begin position="381"/>
        <end position="400"/>
    </location>
</feature>
<keyword evidence="1" id="KW-0812">Transmembrane</keyword>
<keyword evidence="1" id="KW-1133">Transmembrane helix</keyword>
<feature type="transmembrane region" description="Helical" evidence="1">
    <location>
        <begin position="307"/>
        <end position="327"/>
    </location>
</feature>
<dbReference type="GO" id="GO:0016287">
    <property type="term" value="F:glycerone-phosphate O-acyltransferase activity"/>
    <property type="evidence" value="ECO:0007669"/>
    <property type="project" value="TreeGrafter"/>
</dbReference>
<dbReference type="PANTHER" id="PTHR31605:SF0">
    <property type="entry name" value="GLYCEROL-3-PHOSPHATE O-ACYLTRANSFERASE 1"/>
    <property type="match status" value="1"/>
</dbReference>
<dbReference type="AlphaFoldDB" id="A0A7X9XBC8"/>